<dbReference type="PANTHER" id="PTHR13696">
    <property type="entry name" value="P-LOOP CONTAINING NUCLEOSIDE TRIPHOSPHATE HYDROLASE"/>
    <property type="match status" value="1"/>
</dbReference>
<dbReference type="AlphaFoldDB" id="A0A179VBY3"/>
<feature type="domain" description="AAA" evidence="1">
    <location>
        <begin position="3"/>
        <end position="152"/>
    </location>
</feature>
<dbReference type="Pfam" id="PF13614">
    <property type="entry name" value="AAA_31"/>
    <property type="match status" value="1"/>
</dbReference>
<gene>
    <name evidence="2" type="ORF">AWB85_21300</name>
</gene>
<dbReference type="Gene3D" id="3.40.50.300">
    <property type="entry name" value="P-loop containing nucleotide triphosphate hydrolases"/>
    <property type="match status" value="1"/>
</dbReference>
<evidence type="ECO:0000313" key="3">
    <source>
        <dbReference type="Proteomes" id="UP000186919"/>
    </source>
</evidence>
<evidence type="ECO:0000313" key="2">
    <source>
        <dbReference type="EMBL" id="OAT69408.1"/>
    </source>
</evidence>
<dbReference type="SUPFAM" id="SSF52540">
    <property type="entry name" value="P-loop containing nucleoside triphosphate hydrolases"/>
    <property type="match status" value="1"/>
</dbReference>
<protein>
    <submittedName>
        <fullName evidence="2">Chromosome partitioning protein</fullName>
    </submittedName>
</protein>
<dbReference type="InterPro" id="IPR027417">
    <property type="entry name" value="P-loop_NTPase"/>
</dbReference>
<dbReference type="InterPro" id="IPR025669">
    <property type="entry name" value="AAA_dom"/>
</dbReference>
<reference evidence="2 3" key="1">
    <citation type="submission" date="2016-01" db="EMBL/GenBank/DDBJ databases">
        <title>Mycobacterium immunogenum strain CD11_6 genome sequencing and assembly.</title>
        <authorList>
            <person name="Kaur G."/>
            <person name="Nair G.R."/>
            <person name="Mayilraj S."/>
        </authorList>
    </citation>
    <scope>NUCLEOTIDE SEQUENCE [LARGE SCALE GENOMIC DNA]</scope>
    <source>
        <strain evidence="2 3">CD11-6</strain>
    </source>
</reference>
<dbReference type="PANTHER" id="PTHR13696:SF99">
    <property type="entry name" value="COBYRINIC ACID AC-DIAMIDE SYNTHASE"/>
    <property type="match status" value="1"/>
</dbReference>
<organism evidence="2 3">
    <name type="scientific">Mycobacteroides immunogenum</name>
    <dbReference type="NCBI Taxonomy" id="83262"/>
    <lineage>
        <taxon>Bacteria</taxon>
        <taxon>Bacillati</taxon>
        <taxon>Actinomycetota</taxon>
        <taxon>Actinomycetes</taxon>
        <taxon>Mycobacteriales</taxon>
        <taxon>Mycobacteriaceae</taxon>
        <taxon>Mycobacteroides</taxon>
    </lineage>
</organism>
<comment type="caution">
    <text evidence="2">The sequence shown here is derived from an EMBL/GenBank/DDBJ whole genome shotgun (WGS) entry which is preliminary data.</text>
</comment>
<sequence>MYAVASLGGSTGKTTTAVTLGVDLAINFGLKVRIVDLDSQANASGWLGYEDTHGKTVAEILRGEASVADVELPGRVVNGVNDANEPLFGEIPNLTLVPARRSTLDKIMIELAADPEGVFRLREALSAADPVDVTLIDCPGTMSTLVVSGILATSIGEKRPGRGAWGVIACTPPAYKGTRGLPDLERQIASLRKIYRVDIELLAVVPCVVPPKNQGQVYLDQMEDLQSAYGELVTPGVARAGIVDEAFANSTPLPLYGYRAKHVTEDYKSVRRYMTDKLGLFGRKAVSV</sequence>
<dbReference type="EMBL" id="LQYE01000007">
    <property type="protein sequence ID" value="OAT69408.1"/>
    <property type="molecule type" value="Genomic_DNA"/>
</dbReference>
<proteinExistence type="predicted"/>
<name>A0A179VBY3_9MYCO</name>
<dbReference type="InterPro" id="IPR050678">
    <property type="entry name" value="DNA_Partitioning_ATPase"/>
</dbReference>
<dbReference type="Proteomes" id="UP000186919">
    <property type="component" value="Unassembled WGS sequence"/>
</dbReference>
<accession>A0A179VBY3</accession>
<evidence type="ECO:0000259" key="1">
    <source>
        <dbReference type="Pfam" id="PF13614"/>
    </source>
</evidence>